<dbReference type="SUPFAM" id="SSF53335">
    <property type="entry name" value="S-adenosyl-L-methionine-dependent methyltransferases"/>
    <property type="match status" value="1"/>
</dbReference>
<reference evidence="1" key="1">
    <citation type="submission" date="2021-07" db="EMBL/GenBank/DDBJ databases">
        <authorList>
            <person name="Branca A.L. A."/>
        </authorList>
    </citation>
    <scope>NUCLEOTIDE SEQUENCE</scope>
</reference>
<evidence type="ECO:0000313" key="2">
    <source>
        <dbReference type="Proteomes" id="UP001152592"/>
    </source>
</evidence>
<dbReference type="InterPro" id="IPR012901">
    <property type="entry name" value="CARME"/>
</dbReference>
<dbReference type="EMBL" id="CAJVPD010000077">
    <property type="protein sequence ID" value="CAG8301342.1"/>
    <property type="molecule type" value="Genomic_DNA"/>
</dbReference>
<sequence length="445" mass="51248">MKMDVFKFLSISFIKMVYSTRRQVFLILACVAWIEFAIRFSPQIERFAHDVLAYRSFAPQETVPVAYGHLEEHARLLQTLERSTGKWDSSHPRHRLLTALYGFTRYKDGSQSDVNRWKDLYKKVPKRQRLLLESAVDYPRKLDSVDRLLDLNVKLASSIAEYGLQFYNITQVELDDFIKEAEAQGRPIDKTSVTQGMKHFVRDWAKEGQEERLKTFQCVLNSLDREPRTVDAPLRVLLPGAGLGRLAHDIQKLGGFEVTMNEWSAYMNLAYRYVSSRPERNSVSFHPYIDWWSHHATNSDFQRAVTFPDQVADPLSVLHVEGDFTTAFNGRTGQYDIIVTLFFIDTARNLISYLENIHRLLRPGGRWINLGPLMYGTGPFVQLSLDEIVALSTRIGFDFRDPEVVFGEVTIPGLKVQGSEIGYGRNPRGLNKNAFQAQYWEAIKH</sequence>
<dbReference type="InterPro" id="IPR029063">
    <property type="entry name" value="SAM-dependent_MTases_sf"/>
</dbReference>
<comment type="caution">
    <text evidence="1">The sequence shown here is derived from an EMBL/GenBank/DDBJ whole genome shotgun (WGS) entry which is preliminary data.</text>
</comment>
<dbReference type="OrthoDB" id="978at2759"/>
<dbReference type="CDD" id="cd02440">
    <property type="entry name" value="AdoMet_MTases"/>
    <property type="match status" value="1"/>
</dbReference>
<dbReference type="PANTHER" id="PTHR12303:SF13">
    <property type="match status" value="1"/>
</dbReference>
<dbReference type="AlphaFoldDB" id="A0A9W4ILW9"/>
<organism evidence="1 2">
    <name type="scientific">Penicillium salamii</name>
    <dbReference type="NCBI Taxonomy" id="1612424"/>
    <lineage>
        <taxon>Eukaryota</taxon>
        <taxon>Fungi</taxon>
        <taxon>Dikarya</taxon>
        <taxon>Ascomycota</taxon>
        <taxon>Pezizomycotina</taxon>
        <taxon>Eurotiomycetes</taxon>
        <taxon>Eurotiomycetidae</taxon>
        <taxon>Eurotiales</taxon>
        <taxon>Aspergillaceae</taxon>
        <taxon>Penicillium</taxon>
    </lineage>
</organism>
<dbReference type="Pfam" id="PF07942">
    <property type="entry name" value="CARME"/>
    <property type="match status" value="1"/>
</dbReference>
<dbReference type="PANTHER" id="PTHR12303">
    <property type="entry name" value="CARNOSINE N-METHYLTRANSFERASE"/>
    <property type="match status" value="1"/>
</dbReference>
<dbReference type="SMART" id="SM01296">
    <property type="entry name" value="N2227"/>
    <property type="match status" value="1"/>
</dbReference>
<dbReference type="Gene3D" id="3.40.50.150">
    <property type="entry name" value="Vaccinia Virus protein VP39"/>
    <property type="match status" value="1"/>
</dbReference>
<evidence type="ECO:0008006" key="3">
    <source>
        <dbReference type="Google" id="ProtNLM"/>
    </source>
</evidence>
<protein>
    <recommendedName>
        <fullName evidence="3">N2227-domain-containing protein</fullName>
    </recommendedName>
</protein>
<dbReference type="GO" id="GO:0008757">
    <property type="term" value="F:S-adenosylmethionine-dependent methyltransferase activity"/>
    <property type="evidence" value="ECO:0007669"/>
    <property type="project" value="InterPro"/>
</dbReference>
<name>A0A9W4ILW9_9EURO</name>
<evidence type="ECO:0000313" key="1">
    <source>
        <dbReference type="EMBL" id="CAG8301342.1"/>
    </source>
</evidence>
<gene>
    <name evidence="1" type="ORF">PSALAMII_LOCUS1849</name>
</gene>
<accession>A0A9W4ILW9</accession>
<proteinExistence type="predicted"/>
<dbReference type="Proteomes" id="UP001152592">
    <property type="component" value="Unassembled WGS sequence"/>
</dbReference>